<sequence length="164" mass="18749">MVRYVVLGCANDDRSAKATEMRNRVNQCDTNFTACLVRCNRYTITPRLRAYYITDLFRRLVRCFLIPRRISYSPITLTAGNRHYAPSAPITHSASFPFFFSVFCPRPQRSDSPTLPCTVGCFSFVSRHSSSSLRIDFICQSPNYNATLKQIFPNIQQIDSEVLA</sequence>
<name>A0A5D2LP28_GOSTO</name>
<protein>
    <submittedName>
        <fullName evidence="1">Uncharacterized protein</fullName>
    </submittedName>
</protein>
<gene>
    <name evidence="1" type="ORF">ES332_D03G186100v1</name>
</gene>
<dbReference type="AlphaFoldDB" id="A0A5D2LP28"/>
<keyword evidence="2" id="KW-1185">Reference proteome</keyword>
<proteinExistence type="predicted"/>
<accession>A0A5D2LP28</accession>
<reference evidence="1 2" key="1">
    <citation type="submission" date="2019-07" db="EMBL/GenBank/DDBJ databases">
        <title>WGS assembly of Gossypium tomentosum.</title>
        <authorList>
            <person name="Chen Z.J."/>
            <person name="Sreedasyam A."/>
            <person name="Ando A."/>
            <person name="Song Q."/>
            <person name="De L."/>
            <person name="Hulse-Kemp A."/>
            <person name="Ding M."/>
            <person name="Ye W."/>
            <person name="Kirkbride R."/>
            <person name="Jenkins J."/>
            <person name="Plott C."/>
            <person name="Lovell J."/>
            <person name="Lin Y.-M."/>
            <person name="Vaughn R."/>
            <person name="Liu B."/>
            <person name="Li W."/>
            <person name="Simpson S."/>
            <person name="Scheffler B."/>
            <person name="Saski C."/>
            <person name="Grover C."/>
            <person name="Hu G."/>
            <person name="Conover J."/>
            <person name="Carlson J."/>
            <person name="Shu S."/>
            <person name="Boston L."/>
            <person name="Williams M."/>
            <person name="Peterson D."/>
            <person name="Mcgee K."/>
            <person name="Jones D."/>
            <person name="Wendel J."/>
            <person name="Stelly D."/>
            <person name="Grimwood J."/>
            <person name="Schmutz J."/>
        </authorList>
    </citation>
    <scope>NUCLEOTIDE SEQUENCE [LARGE SCALE GENOMIC DNA]</scope>
    <source>
        <strain evidence="1">7179.01</strain>
    </source>
</reference>
<dbReference type="Proteomes" id="UP000322667">
    <property type="component" value="Chromosome D03"/>
</dbReference>
<organism evidence="1 2">
    <name type="scientific">Gossypium tomentosum</name>
    <name type="common">Hawaiian cotton</name>
    <name type="synonym">Gossypium sandvicense</name>
    <dbReference type="NCBI Taxonomy" id="34277"/>
    <lineage>
        <taxon>Eukaryota</taxon>
        <taxon>Viridiplantae</taxon>
        <taxon>Streptophyta</taxon>
        <taxon>Embryophyta</taxon>
        <taxon>Tracheophyta</taxon>
        <taxon>Spermatophyta</taxon>
        <taxon>Magnoliopsida</taxon>
        <taxon>eudicotyledons</taxon>
        <taxon>Gunneridae</taxon>
        <taxon>Pentapetalae</taxon>
        <taxon>rosids</taxon>
        <taxon>malvids</taxon>
        <taxon>Malvales</taxon>
        <taxon>Malvaceae</taxon>
        <taxon>Malvoideae</taxon>
        <taxon>Gossypium</taxon>
    </lineage>
</organism>
<dbReference type="EMBL" id="CM017625">
    <property type="protein sequence ID" value="TYH81247.1"/>
    <property type="molecule type" value="Genomic_DNA"/>
</dbReference>
<evidence type="ECO:0000313" key="1">
    <source>
        <dbReference type="EMBL" id="TYH81247.1"/>
    </source>
</evidence>
<evidence type="ECO:0000313" key="2">
    <source>
        <dbReference type="Proteomes" id="UP000322667"/>
    </source>
</evidence>